<evidence type="ECO:0000256" key="2">
    <source>
        <dbReference type="SAM" id="SignalP"/>
    </source>
</evidence>
<dbReference type="EMBL" id="CP149783">
    <property type="protein sequence ID" value="WYF46067.1"/>
    <property type="molecule type" value="Genomic_DNA"/>
</dbReference>
<feature type="domain" description="Alpha-2-macroglobulin" evidence="4">
    <location>
        <begin position="876"/>
        <end position="965"/>
    </location>
</feature>
<dbReference type="InterPro" id="IPR041246">
    <property type="entry name" value="Bact_MG10"/>
</dbReference>
<dbReference type="SMART" id="SM01360">
    <property type="entry name" value="A2M"/>
    <property type="match status" value="1"/>
</dbReference>
<proteinExistence type="inferred from homology"/>
<feature type="domain" description="Alpha-2-macroglobulin bait region" evidence="3">
    <location>
        <begin position="685"/>
        <end position="824"/>
    </location>
</feature>
<dbReference type="InterPro" id="IPR051802">
    <property type="entry name" value="YfhM-like"/>
</dbReference>
<feature type="signal peptide" evidence="2">
    <location>
        <begin position="1"/>
        <end position="20"/>
    </location>
</feature>
<accession>A0AAU6Q6Z3</accession>
<comment type="similarity">
    <text evidence="1">Belongs to the protease inhibitor I39 (alpha-2-macroglobulin) family. Bacterial alpha-2-macroglobulin subfamily.</text>
</comment>
<dbReference type="PANTHER" id="PTHR40094">
    <property type="entry name" value="ALPHA-2-MACROGLOBULIN HOMOLOG"/>
    <property type="match status" value="1"/>
</dbReference>
<reference evidence="5" key="1">
    <citation type="submission" date="2024-03" db="EMBL/GenBank/DDBJ databases">
        <title>Deinococcus weizhi sp. nov., isolated from human skin.</title>
        <authorList>
            <person name="Wei Z."/>
            <person name="Tian F."/>
            <person name="Yang C."/>
            <person name="Xin L.T."/>
            <person name="Wen Z.J."/>
            <person name="Lan K.C."/>
            <person name="Yu L."/>
            <person name="Zhe W."/>
            <person name="Dan F.D."/>
            <person name="Jun W."/>
            <person name="Rui Z."/>
            <person name="Yong X.J."/>
            <person name="Ting Y."/>
            <person name="Wei X."/>
            <person name="Xu Z.G."/>
            <person name="Xin Z."/>
            <person name="Dong F.G."/>
            <person name="Ni X.M."/>
            <person name="Zheng M.G."/>
            <person name="Chun Y."/>
            <person name="Qian W.X."/>
        </authorList>
    </citation>
    <scope>NUCLEOTIDE SEQUENCE</scope>
    <source>
        <strain evidence="5">VB142</strain>
    </source>
</reference>
<dbReference type="Pfam" id="PF17973">
    <property type="entry name" value="bMG10"/>
    <property type="match status" value="1"/>
</dbReference>
<dbReference type="Pfam" id="PF07703">
    <property type="entry name" value="A2M_BRD"/>
    <property type="match status" value="1"/>
</dbReference>
<gene>
    <name evidence="5" type="ORF">WDJ50_16735</name>
</gene>
<dbReference type="GO" id="GO:0004866">
    <property type="term" value="F:endopeptidase inhibitor activity"/>
    <property type="evidence" value="ECO:0007669"/>
    <property type="project" value="InterPro"/>
</dbReference>
<dbReference type="PANTHER" id="PTHR40094:SF1">
    <property type="entry name" value="UBIQUITIN DOMAIN-CONTAINING PROTEIN"/>
    <property type="match status" value="1"/>
</dbReference>
<evidence type="ECO:0000259" key="4">
    <source>
        <dbReference type="SMART" id="SM01360"/>
    </source>
</evidence>
<dbReference type="Gene3D" id="1.50.10.20">
    <property type="match status" value="1"/>
</dbReference>
<dbReference type="InterPro" id="IPR011625">
    <property type="entry name" value="A2M_N_BRD"/>
</dbReference>
<dbReference type="Pfam" id="PF01835">
    <property type="entry name" value="MG2"/>
    <property type="match status" value="1"/>
</dbReference>
<keyword evidence="2" id="KW-0732">Signal</keyword>
<dbReference type="Pfam" id="PF00207">
    <property type="entry name" value="A2M"/>
    <property type="match status" value="1"/>
</dbReference>
<organism evidence="5">
    <name type="scientific">Deinococcus sp. VB142</name>
    <dbReference type="NCBI Taxonomy" id="3112952"/>
    <lineage>
        <taxon>Bacteria</taxon>
        <taxon>Thermotogati</taxon>
        <taxon>Deinococcota</taxon>
        <taxon>Deinococci</taxon>
        <taxon>Deinococcales</taxon>
        <taxon>Deinococcaceae</taxon>
        <taxon>Deinococcus</taxon>
    </lineage>
</organism>
<dbReference type="InterPro" id="IPR002890">
    <property type="entry name" value="MG2"/>
</dbReference>
<dbReference type="Gene3D" id="2.60.40.1930">
    <property type="match status" value="1"/>
</dbReference>
<evidence type="ECO:0000259" key="3">
    <source>
        <dbReference type="SMART" id="SM01359"/>
    </source>
</evidence>
<protein>
    <submittedName>
        <fullName evidence="5">MG2 domain-containing protein</fullName>
    </submittedName>
</protein>
<dbReference type="SMART" id="SM01359">
    <property type="entry name" value="A2M_N_2"/>
    <property type="match status" value="1"/>
</dbReference>
<evidence type="ECO:0000256" key="1">
    <source>
        <dbReference type="ARBA" id="ARBA00010556"/>
    </source>
</evidence>
<name>A0AAU6Q6Z3_9DEIO</name>
<evidence type="ECO:0000313" key="5">
    <source>
        <dbReference type="EMBL" id="WYF46067.1"/>
    </source>
</evidence>
<dbReference type="RefSeq" id="WP_339097481.1">
    <property type="nucleotide sequence ID" value="NZ_CP149783.1"/>
</dbReference>
<sequence length="1517" mass="160587">MSKLNGWPLLFALWLGVAGAARTAAPTPLFATPTLSGQAALTLPAGKPLMVVEVPDGPRDGQTPVTVIYGGKLYYTRFGLLGSDDSPLSFRDGTGYFSVPQSASRSVTVPLLWEGEGAADLDWQVSALPLAEPKLGGSPLALAGSAVRTVNVKLRATGTEGKKTRAAGQVELGRLPAGLYLLTASRPDAPATVLGTEVIRVSDLHLTSLASPRKVRVWATHAVTGAVLPGVRLSGLAVTRSYEPVADRETVTTRPLSPVTTDEQGLASFNLRDGENLVVLGQGRLDGQMQTARLGGMYDEYWLSETEHARALIQTDKPVYRPGETLRGLAVLRQLTPGQRLPYRAPGDGTVTVRLVSLYSSLTLAQQKVKPDADGLVRFSFALPDSVKTGSYSVQVELPRAAGPDNPRPTPDVSSMAVEVRAFVKPLFTLDLSGPQEIVSGTDWPLTARTELYQGGPANVSGEGFLSEGSPSENLYDSEMQQGDDSLFFEEFDWAAGGTSLPAIDPKRRPDFTLRTVAGRATLPLSLRAEDGLPTFYQVTVRSRDEYGRDVWATRSVTVHPAALKFENARVSGPEELKRVTVQVRQVGTDKPLPGRKVTVTAVRSYRAAGPGGSSQDREERLFEKTLTTDAQGRIAVSVPTPMGKEGEYTLTLAGSDSTGRRARARLDVAWVSGRDEEEKRSFSLSVSTDQETYAPGSTATVRVKTDLPVGTPLLLGASAEDRSELRVVKVTGPTMNVPWQIGPTLEPAFTVQAVAIRQGEFVQGSTDLLFVPRRDQQLNVTVTPQGEVRPGEKATFTIRTTRAGKGVSALTTLSAVNESVYAVVGDPTPHPWRFFWGATYPQIEVRSSQMMSDDGRGGGGGGDDGALYRSDLREVAAFQTVQTDASGNARVTVTMPEALGSYRLSVRALTRSGAAGEAKGVQRVGLPFAVRLIRPRVLTQGDTGSVVVGAVDRNGKGGNVTLSLTAGGAAQTKTLPLQGGSATQTFRVQAPSRGQALPLQASAARGSERDGIREDVPLRPAGQRLLLSGSGTLKGAASVPLKWDSGARPESLIIDLAASPLQLALSGLDAALSDPEDRWVTTDGFSARLTSNLHLAALAGQFGWPDVRERALAQARRDFAGLLALQGQDGWGWTESSEATADMTALALLATVQAKGAGLTHAQTLREVQQAAQGWADKPTPLLAAALAQAGAPQVAVRLARQGVSDPADAARLASVLASAQPPLAATLYDRARKAARSDKDGALVLGSAASWQGDSEPTALLLEAAARLNRTADLPALTRAVLERRTGSAWSGGGGGWGGPRATAASIQAIRVLAAREGKPQPRPVTVKLGRYQKTVTVSAPVRLTVPAQQVQAGTLSLQAAAPTPYAWELRLRRNGSAPAALSPVKIERRYDKTTVGRDGIVTVTLTFSTPSRLTHLRVTDPLPGGLEAIDDSPLFETATVNVAGSNRTAWADRALYDDRAVFYLEDLKPGTTTIRYRLRALAAGDYAAPAPRVDFASGAAPAEGSGQVVKVTDK</sequence>
<feature type="chain" id="PRO_5043604822" evidence="2">
    <location>
        <begin position="21"/>
        <end position="1517"/>
    </location>
</feature>
<dbReference type="InterPro" id="IPR001599">
    <property type="entry name" value="Macroglobln_a2"/>
</dbReference>